<sequence length="359" mass="40328">MKIAILAHSLYPLNEPFAGGLEMITHLLVKELAARGNDVTLYAHPSTQLGVDLVPVDTETAGLSENEIQMLEEGNQSVVDIAFAKAVTHIAKSNYDVVQNHSLNCAALTYLTFLETPVVHTFHTPIIASVLGGVVGIDNPKNITFTAVSQFMKKEWEEKVSEVQVLYNGIDINQWPYEEETNEDYLFWYGRICKEKAPHHAIIAAINTDTKLLVAGPVYDREYYEMYVEPYLDNQFVEYVGHLEHDEIKVYLSRAKASLFTSLWNEPYGLVLAESLACGTPVLAYDSGASPEIIDDSCGVIVPQGQVDMLMQFIPQVVQKSRKACRERAETFCSHLKMVDSYEQLYEKVLEQNKSLQLI</sequence>
<feature type="domain" description="Glycosyl transferase family 1" evidence="1">
    <location>
        <begin position="174"/>
        <end position="329"/>
    </location>
</feature>
<dbReference type="InterPro" id="IPR028098">
    <property type="entry name" value="Glyco_trans_4-like_N"/>
</dbReference>
<evidence type="ECO:0000313" key="4">
    <source>
        <dbReference type="Proteomes" id="UP000193431"/>
    </source>
</evidence>
<accession>A0A1W6MH22</accession>
<keyword evidence="4" id="KW-1185">Reference proteome</keyword>
<name>A0A1W6MH22_9FLAO</name>
<organism evidence="3 4">
    <name type="scientific">Nonlabens spongiae</name>
    <dbReference type="NCBI Taxonomy" id="331648"/>
    <lineage>
        <taxon>Bacteria</taxon>
        <taxon>Pseudomonadati</taxon>
        <taxon>Bacteroidota</taxon>
        <taxon>Flavobacteriia</taxon>
        <taxon>Flavobacteriales</taxon>
        <taxon>Flavobacteriaceae</taxon>
        <taxon>Nonlabens</taxon>
    </lineage>
</organism>
<dbReference type="PANTHER" id="PTHR12526">
    <property type="entry name" value="GLYCOSYLTRANSFERASE"/>
    <property type="match status" value="1"/>
</dbReference>
<dbReference type="EMBL" id="CP019344">
    <property type="protein sequence ID" value="ARN76895.1"/>
    <property type="molecule type" value="Genomic_DNA"/>
</dbReference>
<evidence type="ECO:0000313" key="3">
    <source>
        <dbReference type="EMBL" id="ARN76895.1"/>
    </source>
</evidence>
<dbReference type="AlphaFoldDB" id="A0A1W6MH22"/>
<dbReference type="GO" id="GO:0016757">
    <property type="term" value="F:glycosyltransferase activity"/>
    <property type="evidence" value="ECO:0007669"/>
    <property type="project" value="InterPro"/>
</dbReference>
<protein>
    <recommendedName>
        <fullName evidence="5">Glycosyl transferase family 1</fullName>
    </recommendedName>
</protein>
<gene>
    <name evidence="3" type="ORF">BST97_02135</name>
</gene>
<proteinExistence type="predicted"/>
<dbReference type="Gene3D" id="3.40.50.2000">
    <property type="entry name" value="Glycogen Phosphorylase B"/>
    <property type="match status" value="2"/>
</dbReference>
<evidence type="ECO:0000259" key="2">
    <source>
        <dbReference type="Pfam" id="PF13439"/>
    </source>
</evidence>
<dbReference type="PANTHER" id="PTHR12526:SF595">
    <property type="entry name" value="BLL5217 PROTEIN"/>
    <property type="match status" value="1"/>
</dbReference>
<dbReference type="Pfam" id="PF13439">
    <property type="entry name" value="Glyco_transf_4"/>
    <property type="match status" value="1"/>
</dbReference>
<dbReference type="Proteomes" id="UP000193431">
    <property type="component" value="Chromosome"/>
</dbReference>
<reference evidence="3 4" key="1">
    <citation type="submission" date="2016-11" db="EMBL/GenBank/DDBJ databases">
        <title>Trade-off between light-utilization and light-protection in marine flavobacteria.</title>
        <authorList>
            <person name="Kumagai Y."/>
        </authorList>
    </citation>
    <scope>NUCLEOTIDE SEQUENCE [LARGE SCALE GENOMIC DNA]</scope>
    <source>
        <strain evidence="3 4">JCM 13191</strain>
    </source>
</reference>
<evidence type="ECO:0000259" key="1">
    <source>
        <dbReference type="Pfam" id="PF00534"/>
    </source>
</evidence>
<evidence type="ECO:0008006" key="5">
    <source>
        <dbReference type="Google" id="ProtNLM"/>
    </source>
</evidence>
<dbReference type="STRING" id="331648.BST97_02135"/>
<feature type="domain" description="Glycosyltransferase subfamily 4-like N-terminal" evidence="2">
    <location>
        <begin position="19"/>
        <end position="173"/>
    </location>
</feature>
<dbReference type="Pfam" id="PF00534">
    <property type="entry name" value="Glycos_transf_1"/>
    <property type="match status" value="1"/>
</dbReference>
<dbReference type="OrthoDB" id="9768685at2"/>
<dbReference type="RefSeq" id="WP_085765695.1">
    <property type="nucleotide sequence ID" value="NZ_CP019344.1"/>
</dbReference>
<dbReference type="SUPFAM" id="SSF53756">
    <property type="entry name" value="UDP-Glycosyltransferase/glycogen phosphorylase"/>
    <property type="match status" value="1"/>
</dbReference>
<dbReference type="InterPro" id="IPR001296">
    <property type="entry name" value="Glyco_trans_1"/>
</dbReference>